<dbReference type="InterPro" id="IPR004843">
    <property type="entry name" value="Calcineurin-like_PHP"/>
</dbReference>
<dbReference type="InterPro" id="IPR029052">
    <property type="entry name" value="Metallo-depent_PP-like"/>
</dbReference>
<keyword evidence="7" id="KW-1185">Reference proteome</keyword>
<keyword evidence="1" id="KW-0479">Metal-binding</keyword>
<keyword evidence="2" id="KW-0378">Hydrolase</keyword>
<feature type="domain" description="Calcineurin-like phosphoesterase" evidence="5">
    <location>
        <begin position="4"/>
        <end position="191"/>
    </location>
</feature>
<dbReference type="EMBL" id="BAAAFD010000002">
    <property type="protein sequence ID" value="GAA0854188.1"/>
    <property type="molecule type" value="Genomic_DNA"/>
</dbReference>
<evidence type="ECO:0000256" key="2">
    <source>
        <dbReference type="ARBA" id="ARBA00022801"/>
    </source>
</evidence>
<dbReference type="Pfam" id="PF00149">
    <property type="entry name" value="Metallophos"/>
    <property type="match status" value="1"/>
</dbReference>
<sequence>MKTLVQISDCHLFADKHKVGYQQIKPYFSLAAVLEEVVCHDPDMILVTGDISADGSEQSYLDFLALITRFELLDKLQVIAGNHDNSLWFDRVLGEFDLATQSAKELENWSVHGVDTRHKGTLGQLSNSQLNKLKLGLQDCQSAFQLVACHHHPFACGGWMDKHEWLNRQEFTDIITQYTSVKAVVYGHIHSQQVFQKSGHMFASCPSTCWQWSTQPEFATDPSKPGYNKILLDSTGDFEITTHRLK</sequence>
<evidence type="ECO:0000256" key="3">
    <source>
        <dbReference type="ARBA" id="ARBA00023004"/>
    </source>
</evidence>
<organism evidence="6 7">
    <name type="scientific">Aliiglaciecola litoralis</name>
    <dbReference type="NCBI Taxonomy" id="582857"/>
    <lineage>
        <taxon>Bacteria</taxon>
        <taxon>Pseudomonadati</taxon>
        <taxon>Pseudomonadota</taxon>
        <taxon>Gammaproteobacteria</taxon>
        <taxon>Alteromonadales</taxon>
        <taxon>Alteromonadaceae</taxon>
        <taxon>Aliiglaciecola</taxon>
    </lineage>
</organism>
<evidence type="ECO:0000259" key="5">
    <source>
        <dbReference type="Pfam" id="PF00149"/>
    </source>
</evidence>
<name>A0ABN1LET0_9ALTE</name>
<comment type="similarity">
    <text evidence="4">Belongs to the cyclic nucleotide phosphodiesterase class-III family.</text>
</comment>
<dbReference type="Gene3D" id="3.60.21.10">
    <property type="match status" value="1"/>
</dbReference>
<evidence type="ECO:0000256" key="1">
    <source>
        <dbReference type="ARBA" id="ARBA00022723"/>
    </source>
</evidence>
<evidence type="ECO:0000313" key="7">
    <source>
        <dbReference type="Proteomes" id="UP001500359"/>
    </source>
</evidence>
<dbReference type="RefSeq" id="WP_343856973.1">
    <property type="nucleotide sequence ID" value="NZ_BAAAFD010000002.1"/>
</dbReference>
<reference evidence="6 7" key="1">
    <citation type="journal article" date="2019" name="Int. J. Syst. Evol. Microbiol.">
        <title>The Global Catalogue of Microorganisms (GCM) 10K type strain sequencing project: providing services to taxonomists for standard genome sequencing and annotation.</title>
        <authorList>
            <consortium name="The Broad Institute Genomics Platform"/>
            <consortium name="The Broad Institute Genome Sequencing Center for Infectious Disease"/>
            <person name="Wu L."/>
            <person name="Ma J."/>
        </authorList>
    </citation>
    <scope>NUCLEOTIDE SEQUENCE [LARGE SCALE GENOMIC DNA]</scope>
    <source>
        <strain evidence="6 7">JCM 15896</strain>
    </source>
</reference>
<dbReference type="InterPro" id="IPR050884">
    <property type="entry name" value="CNP_phosphodiesterase-III"/>
</dbReference>
<comment type="caution">
    <text evidence="6">The sequence shown here is derived from an EMBL/GenBank/DDBJ whole genome shotgun (WGS) entry which is preliminary data.</text>
</comment>
<keyword evidence="3" id="KW-0408">Iron</keyword>
<evidence type="ECO:0000256" key="4">
    <source>
        <dbReference type="ARBA" id="ARBA00025742"/>
    </source>
</evidence>
<protein>
    <submittedName>
        <fullName evidence="6">3',5'-cyclic-AMP phosphodiesterase</fullName>
    </submittedName>
</protein>
<dbReference type="Proteomes" id="UP001500359">
    <property type="component" value="Unassembled WGS sequence"/>
</dbReference>
<dbReference type="SUPFAM" id="SSF56300">
    <property type="entry name" value="Metallo-dependent phosphatases"/>
    <property type="match status" value="1"/>
</dbReference>
<evidence type="ECO:0000313" key="6">
    <source>
        <dbReference type="EMBL" id="GAA0854188.1"/>
    </source>
</evidence>
<gene>
    <name evidence="6" type="primary">cpdA</name>
    <name evidence="6" type="ORF">GCM10009114_09080</name>
</gene>
<dbReference type="PANTHER" id="PTHR42988:SF2">
    <property type="entry name" value="CYCLIC NUCLEOTIDE PHOSPHODIESTERASE CBUA0032-RELATED"/>
    <property type="match status" value="1"/>
</dbReference>
<dbReference type="PANTHER" id="PTHR42988">
    <property type="entry name" value="PHOSPHOHYDROLASE"/>
    <property type="match status" value="1"/>
</dbReference>
<accession>A0ABN1LET0</accession>
<proteinExistence type="inferred from homology"/>